<dbReference type="RefSeq" id="WP_039400484.1">
    <property type="nucleotide sequence ID" value="NZ_JTDK01000012.1"/>
</dbReference>
<dbReference type="Proteomes" id="UP000031030">
    <property type="component" value="Unassembled WGS sequence"/>
</dbReference>
<evidence type="ECO:0000313" key="2">
    <source>
        <dbReference type="EMBL" id="KHK96894.1"/>
    </source>
</evidence>
<feature type="region of interest" description="Disordered" evidence="1">
    <location>
        <begin position="1"/>
        <end position="38"/>
    </location>
</feature>
<keyword evidence="3" id="KW-1185">Reference proteome</keyword>
<name>A0A0B2A554_9MICO</name>
<sequence>MGFFDRLFGTEPPRRPVSPASPPAYAVAPGQPGAAPTADEQALARYRYLLRTAPPEAIEQVHAEAFAALTPAQRQQLLNELSDQLPVDERPANADPRVMARAATRAEYMHPGFMERNFSSQRSGPGFGTMVGASALGGIIGYVATAAIMAPFIGSDFGYADGYADGLAADGGSAADGSGATDAGTADFGGGDFGGGFGDFGGGDFGGFDI</sequence>
<dbReference type="OrthoDB" id="5520269at2"/>
<dbReference type="EMBL" id="JTDK01000012">
    <property type="protein sequence ID" value="KHK96894.1"/>
    <property type="molecule type" value="Genomic_DNA"/>
</dbReference>
<dbReference type="AlphaFoldDB" id="A0A0B2A554"/>
<protein>
    <submittedName>
        <fullName evidence="2">Uncharacterized protein</fullName>
    </submittedName>
</protein>
<organism evidence="2 3">
    <name type="scientific">Microbacterium mangrovi</name>
    <dbReference type="NCBI Taxonomy" id="1348253"/>
    <lineage>
        <taxon>Bacteria</taxon>
        <taxon>Bacillati</taxon>
        <taxon>Actinomycetota</taxon>
        <taxon>Actinomycetes</taxon>
        <taxon>Micrococcales</taxon>
        <taxon>Microbacteriaceae</taxon>
        <taxon>Microbacterium</taxon>
    </lineage>
</organism>
<gene>
    <name evidence="2" type="ORF">LK09_13700</name>
</gene>
<dbReference type="STRING" id="1348253.LK09_13700"/>
<reference evidence="2 3" key="1">
    <citation type="submission" date="2014-11" db="EMBL/GenBank/DDBJ databases">
        <title>Genome sequence of Microbacterium mangrovi MUSC 115(T).</title>
        <authorList>
            <person name="Lee L.-H."/>
        </authorList>
    </citation>
    <scope>NUCLEOTIDE SEQUENCE [LARGE SCALE GENOMIC DNA]</scope>
    <source>
        <strain evidence="2 3">MUSC 115</strain>
    </source>
</reference>
<comment type="caution">
    <text evidence="2">The sequence shown here is derived from an EMBL/GenBank/DDBJ whole genome shotgun (WGS) entry which is preliminary data.</text>
</comment>
<accession>A0A0B2A554</accession>
<proteinExistence type="predicted"/>
<evidence type="ECO:0000256" key="1">
    <source>
        <dbReference type="SAM" id="MobiDB-lite"/>
    </source>
</evidence>
<evidence type="ECO:0000313" key="3">
    <source>
        <dbReference type="Proteomes" id="UP000031030"/>
    </source>
</evidence>